<dbReference type="GO" id="GO:0003723">
    <property type="term" value="F:RNA binding"/>
    <property type="evidence" value="ECO:0007669"/>
    <property type="project" value="UniProtKB-UniRule"/>
</dbReference>
<dbReference type="HAMAP" id="MF_00607">
    <property type="entry name" value="16SrRNA_methyltr_A"/>
    <property type="match status" value="1"/>
</dbReference>
<evidence type="ECO:0000256" key="6">
    <source>
        <dbReference type="ARBA" id="ARBA00022884"/>
    </source>
</evidence>
<dbReference type="RefSeq" id="WP_091363399.1">
    <property type="nucleotide sequence ID" value="NZ_FMXA01000005.1"/>
</dbReference>
<dbReference type="EC" id="2.1.1.182" evidence="7"/>
<dbReference type="GO" id="GO:0005829">
    <property type="term" value="C:cytosol"/>
    <property type="evidence" value="ECO:0007669"/>
    <property type="project" value="TreeGrafter"/>
</dbReference>
<evidence type="ECO:0000256" key="3">
    <source>
        <dbReference type="ARBA" id="ARBA00022603"/>
    </source>
</evidence>
<keyword evidence="1 7" id="KW-0963">Cytoplasm</keyword>
<feature type="binding site" evidence="7 8">
    <location>
        <position position="103"/>
    </location>
    <ligand>
        <name>S-adenosyl-L-methionine</name>
        <dbReference type="ChEBI" id="CHEBI:59789"/>
    </ligand>
</feature>
<dbReference type="FunFam" id="3.40.50.150:FF:000023">
    <property type="entry name" value="Ribosomal RNA small subunit methyltransferase A"/>
    <property type="match status" value="1"/>
</dbReference>
<dbReference type="CDD" id="cd02440">
    <property type="entry name" value="AdoMet_MTases"/>
    <property type="match status" value="1"/>
</dbReference>
<protein>
    <recommendedName>
        <fullName evidence="7">Ribosomal RNA small subunit methyltransferase A</fullName>
        <ecNumber evidence="7">2.1.1.182</ecNumber>
    </recommendedName>
    <alternativeName>
        <fullName evidence="7">16S rRNA (adenine(1518)-N(6)/adenine(1519)-N(6))-dimethyltransferase</fullName>
    </alternativeName>
    <alternativeName>
        <fullName evidence="7">16S rRNA dimethyladenosine transferase</fullName>
    </alternativeName>
    <alternativeName>
        <fullName evidence="7">16S rRNA dimethylase</fullName>
    </alternativeName>
    <alternativeName>
        <fullName evidence="7">S-adenosylmethionine-6-N', N'-adenosyl(rRNA) dimethyltransferase</fullName>
    </alternativeName>
</protein>
<keyword evidence="3 7" id="KW-0489">Methyltransferase</keyword>
<comment type="function">
    <text evidence="7">Specifically dimethylates two adjacent adenosines (A1518 and A1519) in the loop of a conserved hairpin near the 3'-end of 16S rRNA in the 30S particle. May play a critical role in biogenesis of 30S subunits.</text>
</comment>
<keyword evidence="6 7" id="KW-0694">RNA-binding</keyword>
<dbReference type="InterPro" id="IPR023165">
    <property type="entry name" value="rRNA_Ade_diMease-like_C"/>
</dbReference>
<dbReference type="PROSITE" id="PS51689">
    <property type="entry name" value="SAM_RNA_A_N6_MT"/>
    <property type="match status" value="1"/>
</dbReference>
<dbReference type="SMART" id="SM00650">
    <property type="entry name" value="rADc"/>
    <property type="match status" value="1"/>
</dbReference>
<feature type="binding site" evidence="7 8">
    <location>
        <position position="57"/>
    </location>
    <ligand>
        <name>S-adenosyl-L-methionine</name>
        <dbReference type="ChEBI" id="CHEBI:59789"/>
    </ligand>
</feature>
<evidence type="ECO:0000256" key="2">
    <source>
        <dbReference type="ARBA" id="ARBA00022552"/>
    </source>
</evidence>
<evidence type="ECO:0000259" key="9">
    <source>
        <dbReference type="SMART" id="SM00650"/>
    </source>
</evidence>
<dbReference type="EMBL" id="FMXA01000005">
    <property type="protein sequence ID" value="SDA41994.1"/>
    <property type="molecule type" value="Genomic_DNA"/>
</dbReference>
<reference evidence="10 11" key="1">
    <citation type="submission" date="2016-10" db="EMBL/GenBank/DDBJ databases">
        <authorList>
            <person name="de Groot N.N."/>
        </authorList>
    </citation>
    <scope>NUCLEOTIDE SEQUENCE [LARGE SCALE GENOMIC DNA]</scope>
    <source>
        <strain evidence="10 11">DSM 15230</strain>
    </source>
</reference>
<keyword evidence="4 7" id="KW-0808">Transferase</keyword>
<evidence type="ECO:0000256" key="1">
    <source>
        <dbReference type="ARBA" id="ARBA00022490"/>
    </source>
</evidence>
<name>A0A1G5V834_9FIRM</name>
<dbReference type="STRING" id="209880.SAMN02910343_00451"/>
<dbReference type="SUPFAM" id="SSF53335">
    <property type="entry name" value="S-adenosyl-L-methionine-dependent methyltransferases"/>
    <property type="match status" value="1"/>
</dbReference>
<organism evidence="10 11">
    <name type="scientific">Allisonella histaminiformans</name>
    <dbReference type="NCBI Taxonomy" id="209880"/>
    <lineage>
        <taxon>Bacteria</taxon>
        <taxon>Bacillati</taxon>
        <taxon>Bacillota</taxon>
        <taxon>Negativicutes</taxon>
        <taxon>Veillonellales</taxon>
        <taxon>Veillonellaceae</taxon>
        <taxon>Allisonella</taxon>
    </lineage>
</organism>
<dbReference type="GeneID" id="87755497"/>
<dbReference type="Proteomes" id="UP000199689">
    <property type="component" value="Unassembled WGS sequence"/>
</dbReference>
<feature type="binding site" evidence="7 8">
    <location>
        <position position="78"/>
    </location>
    <ligand>
        <name>S-adenosyl-L-methionine</name>
        <dbReference type="ChEBI" id="CHEBI:59789"/>
    </ligand>
</feature>
<dbReference type="Pfam" id="PF00398">
    <property type="entry name" value="RrnaAD"/>
    <property type="match status" value="1"/>
</dbReference>
<dbReference type="GO" id="GO:0052908">
    <property type="term" value="F:16S rRNA (adenine(1518)-N(6)/adenine(1519)-N(6))-dimethyltransferase activity"/>
    <property type="evidence" value="ECO:0007669"/>
    <property type="project" value="UniProtKB-EC"/>
</dbReference>
<gene>
    <name evidence="7" type="primary">rsmA</name>
    <name evidence="7" type="synonym">ksgA</name>
    <name evidence="10" type="ORF">SAMN02910343_00451</name>
</gene>
<dbReference type="Gene3D" id="1.10.8.100">
    <property type="entry name" value="Ribosomal RNA adenine dimethylase-like, domain 2"/>
    <property type="match status" value="1"/>
</dbReference>
<keyword evidence="11" id="KW-1185">Reference proteome</keyword>
<keyword evidence="2 7" id="KW-0698">rRNA processing</keyword>
<comment type="subcellular location">
    <subcellularLocation>
        <location evidence="7">Cytoplasm</location>
    </subcellularLocation>
</comment>
<evidence type="ECO:0000256" key="4">
    <source>
        <dbReference type="ARBA" id="ARBA00022679"/>
    </source>
</evidence>
<dbReference type="InterPro" id="IPR020598">
    <property type="entry name" value="rRNA_Ade_methylase_Trfase_N"/>
</dbReference>
<evidence type="ECO:0000256" key="8">
    <source>
        <dbReference type="PROSITE-ProRule" id="PRU01026"/>
    </source>
</evidence>
<feature type="binding site" evidence="7 8">
    <location>
        <position position="123"/>
    </location>
    <ligand>
        <name>S-adenosyl-L-methionine</name>
        <dbReference type="ChEBI" id="CHEBI:59789"/>
    </ligand>
</feature>
<feature type="binding site" evidence="7 8">
    <location>
        <position position="32"/>
    </location>
    <ligand>
        <name>S-adenosyl-L-methionine</name>
        <dbReference type="ChEBI" id="CHEBI:59789"/>
    </ligand>
</feature>
<dbReference type="AlphaFoldDB" id="A0A1G5V834"/>
<dbReference type="InterPro" id="IPR001737">
    <property type="entry name" value="KsgA/Erm"/>
</dbReference>
<accession>A0A1G5V834</accession>
<dbReference type="InterPro" id="IPR011530">
    <property type="entry name" value="rRNA_adenine_dimethylase"/>
</dbReference>
<keyword evidence="5 7" id="KW-0949">S-adenosyl-L-methionine</keyword>
<dbReference type="NCBIfam" id="TIGR00755">
    <property type="entry name" value="ksgA"/>
    <property type="match status" value="1"/>
</dbReference>
<evidence type="ECO:0000313" key="11">
    <source>
        <dbReference type="Proteomes" id="UP000199689"/>
    </source>
</evidence>
<proteinExistence type="inferred from homology"/>
<dbReference type="Gene3D" id="3.40.50.150">
    <property type="entry name" value="Vaccinia Virus protein VP39"/>
    <property type="match status" value="1"/>
</dbReference>
<comment type="catalytic activity">
    <reaction evidence="7">
        <text>adenosine(1518)/adenosine(1519) in 16S rRNA + 4 S-adenosyl-L-methionine = N(6)-dimethyladenosine(1518)/N(6)-dimethyladenosine(1519) in 16S rRNA + 4 S-adenosyl-L-homocysteine + 4 H(+)</text>
        <dbReference type="Rhea" id="RHEA:19609"/>
        <dbReference type="Rhea" id="RHEA-COMP:10232"/>
        <dbReference type="Rhea" id="RHEA-COMP:10233"/>
        <dbReference type="ChEBI" id="CHEBI:15378"/>
        <dbReference type="ChEBI" id="CHEBI:57856"/>
        <dbReference type="ChEBI" id="CHEBI:59789"/>
        <dbReference type="ChEBI" id="CHEBI:74411"/>
        <dbReference type="ChEBI" id="CHEBI:74493"/>
        <dbReference type="EC" id="2.1.1.182"/>
    </reaction>
</comment>
<evidence type="ECO:0000256" key="5">
    <source>
        <dbReference type="ARBA" id="ARBA00022691"/>
    </source>
</evidence>
<comment type="similarity">
    <text evidence="7">Belongs to the class I-like SAM-binding methyltransferase superfamily. rRNA adenine N(6)-methyltransferase family. RsmA subfamily.</text>
</comment>
<dbReference type="OrthoDB" id="9814755at2"/>
<evidence type="ECO:0000256" key="7">
    <source>
        <dbReference type="HAMAP-Rule" id="MF_00607"/>
    </source>
</evidence>
<dbReference type="InterPro" id="IPR020596">
    <property type="entry name" value="rRNA_Ade_Mease_Trfase_CS"/>
</dbReference>
<sequence>MLEIELADRKVVSYLIKRFGIHAKHKLGQNFLVRPDVVRAIAEASEIGEGSRVLEIGPGIGTLTQALARTGAEVTAVEIDQSLGRILSHTLELYKNIHIIYDDVLKLDLNKLMGDKEWHVAANLPYYITTPILLHLVQSDLPISTFVFMMQKEVAERIMASPGTKAYGALTLAVQFYCTSEVVMDVPPSSFIPRPAVNSTVLKLVKRDKPAVEVKDTRLFFRMVKMAFGQRRKVFTNAMKAGGISAEQGKEILAACGIDGKRRGETFSMEEFASLADAWYDLIHKDKE</sequence>
<dbReference type="PANTHER" id="PTHR11727">
    <property type="entry name" value="DIMETHYLADENOSINE TRANSFERASE"/>
    <property type="match status" value="1"/>
</dbReference>
<evidence type="ECO:0000313" key="10">
    <source>
        <dbReference type="EMBL" id="SDA41994.1"/>
    </source>
</evidence>
<feature type="domain" description="Ribosomal RNA adenine methylase transferase N-terminal" evidence="9">
    <location>
        <begin position="37"/>
        <end position="208"/>
    </location>
</feature>
<dbReference type="PROSITE" id="PS01131">
    <property type="entry name" value="RRNA_A_DIMETH"/>
    <property type="match status" value="1"/>
</dbReference>
<dbReference type="PANTHER" id="PTHR11727:SF7">
    <property type="entry name" value="DIMETHYLADENOSINE TRANSFERASE-RELATED"/>
    <property type="match status" value="1"/>
</dbReference>
<dbReference type="InterPro" id="IPR029063">
    <property type="entry name" value="SAM-dependent_MTases_sf"/>
</dbReference>
<feature type="binding site" evidence="7 8">
    <location>
        <position position="30"/>
    </location>
    <ligand>
        <name>S-adenosyl-L-methionine</name>
        <dbReference type="ChEBI" id="CHEBI:59789"/>
    </ligand>
</feature>